<keyword evidence="12" id="KW-1185">Reference proteome</keyword>
<gene>
    <name evidence="10" type="ORF">C1SCF055_LOCUS28209</name>
</gene>
<evidence type="ECO:0000256" key="5">
    <source>
        <dbReference type="ARBA" id="ARBA00036066"/>
    </source>
</evidence>
<protein>
    <recommendedName>
        <fullName evidence="8">L-2-hydroxyglutarate dehydrogenase, mitochondrial</fullName>
        <ecNumber evidence="7">1.1.99.2</ecNumber>
    </recommendedName>
</protein>
<dbReference type="Pfam" id="PF01266">
    <property type="entry name" value="DAO"/>
    <property type="match status" value="1"/>
</dbReference>
<comment type="catalytic activity">
    <reaction evidence="5">
        <text>(S)-2-hydroxyglutarate + A = 2-oxoglutarate + AH2</text>
        <dbReference type="Rhea" id="RHEA:21252"/>
        <dbReference type="ChEBI" id="CHEBI:13193"/>
        <dbReference type="ChEBI" id="CHEBI:16782"/>
        <dbReference type="ChEBI" id="CHEBI:16810"/>
        <dbReference type="ChEBI" id="CHEBI:17499"/>
        <dbReference type="EC" id="1.1.99.2"/>
    </reaction>
</comment>
<evidence type="ECO:0000313" key="11">
    <source>
        <dbReference type="EMBL" id="CAL1155615.1"/>
    </source>
</evidence>
<evidence type="ECO:0000256" key="8">
    <source>
        <dbReference type="ARBA" id="ARBA00041137"/>
    </source>
</evidence>
<reference evidence="11" key="2">
    <citation type="submission" date="2024-04" db="EMBL/GenBank/DDBJ databases">
        <authorList>
            <person name="Chen Y."/>
            <person name="Shah S."/>
            <person name="Dougan E. K."/>
            <person name="Thang M."/>
            <person name="Chan C."/>
        </authorList>
    </citation>
    <scope>NUCLEOTIDE SEQUENCE [LARGE SCALE GENOMIC DNA]</scope>
</reference>
<evidence type="ECO:0000259" key="9">
    <source>
        <dbReference type="Pfam" id="PF01266"/>
    </source>
</evidence>
<dbReference type="InterPro" id="IPR036188">
    <property type="entry name" value="FAD/NAD-bd_sf"/>
</dbReference>
<feature type="domain" description="FAD dependent oxidoreductase" evidence="9">
    <location>
        <begin position="7"/>
        <end position="379"/>
    </location>
</feature>
<comment type="caution">
    <text evidence="10">The sequence shown here is derived from an EMBL/GenBank/DDBJ whole genome shotgun (WGS) entry which is preliminary data.</text>
</comment>
<organism evidence="10">
    <name type="scientific">Cladocopium goreaui</name>
    <dbReference type="NCBI Taxonomy" id="2562237"/>
    <lineage>
        <taxon>Eukaryota</taxon>
        <taxon>Sar</taxon>
        <taxon>Alveolata</taxon>
        <taxon>Dinophyceae</taxon>
        <taxon>Suessiales</taxon>
        <taxon>Symbiodiniaceae</taxon>
        <taxon>Cladocopium</taxon>
    </lineage>
</organism>
<comment type="similarity">
    <text evidence="6">Belongs to the L2HGDH family.</text>
</comment>
<dbReference type="PANTHER" id="PTHR43104:SF4">
    <property type="entry name" value="L-2-HYDROXYGLUTARATE DEHYDROGENASE, MITOCHONDRIAL"/>
    <property type="match status" value="1"/>
</dbReference>
<keyword evidence="2" id="KW-0285">Flavoprotein</keyword>
<evidence type="ECO:0000313" key="12">
    <source>
        <dbReference type="Proteomes" id="UP001152797"/>
    </source>
</evidence>
<dbReference type="Proteomes" id="UP001152797">
    <property type="component" value="Unassembled WGS sequence"/>
</dbReference>
<name>A0A9P1D2U2_9DINO</name>
<dbReference type="EC" id="1.1.99.2" evidence="7"/>
<sequence length="392" mass="42142">MERVQTLVLGAGVIGLSCARALARLGREVVLCDLGGAVGAGTSSRNSEVIHAGLYYPQGSRKAKHCLRGSEMLRRFCLEREVPHRICGKLIVATSEAQLPELKALEMKAAGNGVKLEPLSPQQVQQMEPEVYCVEALHSPRTGIVDSHAFMQALLADAEEYGATLALRTQLRGGQVYQEGVMVELESVDSADVFTVEAQAVVNCCGLAAPRVARSLGMEPVPKAFYCRGSYYALQGGLRPFSRLVYPVPEPQTSGLGVHATVDLQGQVRFGPDVEWLPPEILPGLEVDEAAYGSHQAAAYQVDDKKSEAFYSEVRRYWPKLPDGALVADYSGVRPKLSAPGEPAADFQVASYGKLVNLFGIESPGLTSAMSLAEEVVQLVMEGGEAPHDAMQ</sequence>
<dbReference type="SUPFAM" id="SSF51905">
    <property type="entry name" value="FAD/NAD(P)-binding domain"/>
    <property type="match status" value="1"/>
</dbReference>
<keyword evidence="4" id="KW-0560">Oxidoreductase</keyword>
<keyword evidence="3" id="KW-0274">FAD</keyword>
<dbReference type="OrthoDB" id="498204at2759"/>
<dbReference type="EMBL" id="CAMXCT030003069">
    <property type="protein sequence ID" value="CAL4789552.1"/>
    <property type="molecule type" value="Genomic_DNA"/>
</dbReference>
<proteinExistence type="inferred from homology"/>
<dbReference type="AlphaFoldDB" id="A0A9P1D2U2"/>
<dbReference type="GO" id="GO:0047545">
    <property type="term" value="F:(S)-2-hydroxyglutarate dehydrogenase activity"/>
    <property type="evidence" value="ECO:0007669"/>
    <property type="project" value="UniProtKB-EC"/>
</dbReference>
<dbReference type="InterPro" id="IPR006076">
    <property type="entry name" value="FAD-dep_OxRdtase"/>
</dbReference>
<evidence type="ECO:0000256" key="6">
    <source>
        <dbReference type="ARBA" id="ARBA00037941"/>
    </source>
</evidence>
<dbReference type="Gene3D" id="3.50.50.60">
    <property type="entry name" value="FAD/NAD(P)-binding domain"/>
    <property type="match status" value="1"/>
</dbReference>
<dbReference type="Gene3D" id="3.30.9.10">
    <property type="entry name" value="D-Amino Acid Oxidase, subunit A, domain 2"/>
    <property type="match status" value="1"/>
</dbReference>
<evidence type="ECO:0000256" key="1">
    <source>
        <dbReference type="ARBA" id="ARBA00001974"/>
    </source>
</evidence>
<comment type="cofactor">
    <cofactor evidence="1">
        <name>FAD</name>
        <dbReference type="ChEBI" id="CHEBI:57692"/>
    </cofactor>
</comment>
<evidence type="ECO:0000256" key="2">
    <source>
        <dbReference type="ARBA" id="ARBA00022630"/>
    </source>
</evidence>
<dbReference type="PROSITE" id="PS51257">
    <property type="entry name" value="PROKAR_LIPOPROTEIN"/>
    <property type="match status" value="1"/>
</dbReference>
<accession>A0A9P1D2U2</accession>
<evidence type="ECO:0000256" key="4">
    <source>
        <dbReference type="ARBA" id="ARBA00023002"/>
    </source>
</evidence>
<evidence type="ECO:0000256" key="7">
    <source>
        <dbReference type="ARBA" id="ARBA00038878"/>
    </source>
</evidence>
<dbReference type="PANTHER" id="PTHR43104">
    <property type="entry name" value="L-2-HYDROXYGLUTARATE DEHYDROGENASE, MITOCHONDRIAL"/>
    <property type="match status" value="1"/>
</dbReference>
<evidence type="ECO:0000313" key="10">
    <source>
        <dbReference type="EMBL" id="CAI4002240.1"/>
    </source>
</evidence>
<reference evidence="10" key="1">
    <citation type="submission" date="2022-10" db="EMBL/GenBank/DDBJ databases">
        <authorList>
            <person name="Chen Y."/>
            <person name="Dougan E. K."/>
            <person name="Chan C."/>
            <person name="Rhodes N."/>
            <person name="Thang M."/>
        </authorList>
    </citation>
    <scope>NUCLEOTIDE SEQUENCE</scope>
</reference>
<dbReference type="EMBL" id="CAMXCT010003069">
    <property type="protein sequence ID" value="CAI4002240.1"/>
    <property type="molecule type" value="Genomic_DNA"/>
</dbReference>
<evidence type="ECO:0000256" key="3">
    <source>
        <dbReference type="ARBA" id="ARBA00022827"/>
    </source>
</evidence>
<dbReference type="EMBL" id="CAMXCT020003069">
    <property type="protein sequence ID" value="CAL1155615.1"/>
    <property type="molecule type" value="Genomic_DNA"/>
</dbReference>